<dbReference type="SUPFAM" id="SSF52343">
    <property type="entry name" value="Ferredoxin reductase-like, C-terminal NADP-linked domain"/>
    <property type="match status" value="1"/>
</dbReference>
<dbReference type="InterPro" id="IPR006058">
    <property type="entry name" value="2Fe2S_fd_BS"/>
</dbReference>
<dbReference type="Proteomes" id="UP000697927">
    <property type="component" value="Unassembled WGS sequence"/>
</dbReference>
<dbReference type="PROSITE" id="PS51384">
    <property type="entry name" value="FAD_FR"/>
    <property type="match status" value="1"/>
</dbReference>
<dbReference type="Pfam" id="PF00175">
    <property type="entry name" value="NAD_binding_1"/>
    <property type="match status" value="1"/>
</dbReference>
<dbReference type="PANTHER" id="PTHR47354">
    <property type="entry name" value="NADH OXIDOREDUCTASE HCR"/>
    <property type="match status" value="1"/>
</dbReference>
<proteinExistence type="predicted"/>
<dbReference type="CDD" id="cd00207">
    <property type="entry name" value="fer2"/>
    <property type="match status" value="1"/>
</dbReference>
<evidence type="ECO:0000256" key="3">
    <source>
        <dbReference type="ARBA" id="ARBA00022723"/>
    </source>
</evidence>
<dbReference type="InterPro" id="IPR001433">
    <property type="entry name" value="OxRdtase_FAD/NAD-bd"/>
</dbReference>
<evidence type="ECO:0000313" key="9">
    <source>
        <dbReference type="EMBL" id="NIY48815.1"/>
    </source>
</evidence>
<accession>A0ABX0VP17</accession>
<dbReference type="Pfam" id="PF00111">
    <property type="entry name" value="Fer2"/>
    <property type="match status" value="1"/>
</dbReference>
<dbReference type="CDD" id="cd06185">
    <property type="entry name" value="PDR_like"/>
    <property type="match status" value="1"/>
</dbReference>
<keyword evidence="2" id="KW-0001">2Fe-2S</keyword>
<keyword evidence="3" id="KW-0479">Metal-binding</keyword>
<evidence type="ECO:0000256" key="6">
    <source>
        <dbReference type="ARBA" id="ARBA00023014"/>
    </source>
</evidence>
<evidence type="ECO:0000256" key="5">
    <source>
        <dbReference type="ARBA" id="ARBA00023004"/>
    </source>
</evidence>
<evidence type="ECO:0000256" key="4">
    <source>
        <dbReference type="ARBA" id="ARBA00023002"/>
    </source>
</evidence>
<evidence type="ECO:0000313" key="10">
    <source>
        <dbReference type="Proteomes" id="UP000697927"/>
    </source>
</evidence>
<comment type="caution">
    <text evidence="9">The sequence shown here is derived from an EMBL/GenBank/DDBJ whole genome shotgun (WGS) entry which is preliminary data.</text>
</comment>
<reference evidence="9 10" key="1">
    <citation type="journal article" date="2020" name="Microorganisms">
        <title>Polyphasic Characterisation of Cedecea colo sp. nov., a New Enteric Bacterium Isolated from the Koala Hindgut.</title>
        <authorList>
            <person name="Boath J.M."/>
            <person name="Dakhal S."/>
            <person name="Van T.T.H."/>
            <person name="Moore R.J."/>
            <person name="Dekiwadia C."/>
            <person name="Macreadie I.G."/>
        </authorList>
    </citation>
    <scope>NUCLEOTIDE SEQUENCE [LARGE SCALE GENOMIC DNA]</scope>
    <source>
        <strain evidence="9 10">ZA</strain>
    </source>
</reference>
<dbReference type="PANTHER" id="PTHR47354:SF1">
    <property type="entry name" value="CARNITINE MONOOXYGENASE REDUCTASE SUBUNIT"/>
    <property type="match status" value="1"/>
</dbReference>
<dbReference type="SUPFAM" id="SSF54292">
    <property type="entry name" value="2Fe-2S ferredoxin-like"/>
    <property type="match status" value="1"/>
</dbReference>
<dbReference type="SUPFAM" id="SSF63380">
    <property type="entry name" value="Riboflavin synthase domain-like"/>
    <property type="match status" value="1"/>
</dbReference>
<dbReference type="PROSITE" id="PS00197">
    <property type="entry name" value="2FE2S_FER_1"/>
    <property type="match status" value="1"/>
</dbReference>
<dbReference type="InterPro" id="IPR001041">
    <property type="entry name" value="2Fe-2S_ferredoxin-type"/>
</dbReference>
<dbReference type="Gene3D" id="3.10.20.30">
    <property type="match status" value="1"/>
</dbReference>
<keyword evidence="4" id="KW-0560">Oxidoreductase</keyword>
<organism evidence="9 10">
    <name type="scientific">Cedecea colo</name>
    <dbReference type="NCBI Taxonomy" id="2552946"/>
    <lineage>
        <taxon>Bacteria</taxon>
        <taxon>Pseudomonadati</taxon>
        <taxon>Pseudomonadota</taxon>
        <taxon>Gammaproteobacteria</taxon>
        <taxon>Enterobacterales</taxon>
        <taxon>Enterobacteriaceae</taxon>
        <taxon>Cedecea</taxon>
    </lineage>
</organism>
<dbReference type="InterPro" id="IPR039261">
    <property type="entry name" value="FNR_nucleotide-bd"/>
</dbReference>
<dbReference type="InterPro" id="IPR050415">
    <property type="entry name" value="MRET"/>
</dbReference>
<keyword evidence="5" id="KW-0408">Iron</keyword>
<dbReference type="InterPro" id="IPR012675">
    <property type="entry name" value="Beta-grasp_dom_sf"/>
</dbReference>
<dbReference type="InterPro" id="IPR036010">
    <property type="entry name" value="2Fe-2S_ferredoxin-like_sf"/>
</dbReference>
<protein>
    <submittedName>
        <fullName evidence="9">Oxidoreductase</fullName>
    </submittedName>
</protein>
<evidence type="ECO:0000256" key="2">
    <source>
        <dbReference type="ARBA" id="ARBA00022714"/>
    </source>
</evidence>
<gene>
    <name evidence="9" type="ORF">E2L00_15200</name>
</gene>
<dbReference type="PROSITE" id="PS51085">
    <property type="entry name" value="2FE2S_FER_2"/>
    <property type="match status" value="1"/>
</dbReference>
<dbReference type="EMBL" id="SOYS01000007">
    <property type="protein sequence ID" value="NIY48815.1"/>
    <property type="molecule type" value="Genomic_DNA"/>
</dbReference>
<name>A0ABX0VP17_9ENTR</name>
<feature type="domain" description="FAD-binding FR-type" evidence="8">
    <location>
        <begin position="6"/>
        <end position="108"/>
    </location>
</feature>
<feature type="domain" description="2Fe-2S ferredoxin-type" evidence="7">
    <location>
        <begin position="234"/>
        <end position="319"/>
    </location>
</feature>
<dbReference type="InterPro" id="IPR017927">
    <property type="entry name" value="FAD-bd_FR_type"/>
</dbReference>
<evidence type="ECO:0000259" key="8">
    <source>
        <dbReference type="PROSITE" id="PS51384"/>
    </source>
</evidence>
<keyword evidence="1" id="KW-0285">Flavoprotein</keyword>
<evidence type="ECO:0000256" key="1">
    <source>
        <dbReference type="ARBA" id="ARBA00022630"/>
    </source>
</evidence>
<keyword evidence="6" id="KW-0411">Iron-sulfur</keyword>
<sequence>MNKQLHTEYELEVVAREESADGVVALDLQRPDGAPLPDWTAGAHIDLVLDEDVVRQYSLVELGNNETCWRIGVLNVHDGRGGSRRIHESLTIGTIVRARGPRNHFALEPAQKYIFIAGGIGITPITGMIVEAERRGVPWTLAYGGRSRSSMAFADCLEGQFGDRVDIVPEDERGFIDFKTLLEKPDQNTLIYCCGPEPLLNAVERASEEWPAGAMHFERFVPFETGDAKPNEAFEVEFAVSGVVLEVPADKSILQVADEAGIDVLSSCAEGTCGTCETYIVSGEVEHRDSVLSAEEKAANKSMMICVSRAACPRLVLEL</sequence>
<evidence type="ECO:0000259" key="7">
    <source>
        <dbReference type="PROSITE" id="PS51085"/>
    </source>
</evidence>
<keyword evidence="10" id="KW-1185">Reference proteome</keyword>
<dbReference type="PRINTS" id="PR00409">
    <property type="entry name" value="PHDIOXRDTASE"/>
</dbReference>
<dbReference type="InterPro" id="IPR017938">
    <property type="entry name" value="Riboflavin_synthase-like_b-brl"/>
</dbReference>
<dbReference type="Gene3D" id="3.40.50.80">
    <property type="entry name" value="Nucleotide-binding domain of ferredoxin-NADP reductase (FNR) module"/>
    <property type="match status" value="1"/>
</dbReference>
<dbReference type="Gene3D" id="2.40.30.10">
    <property type="entry name" value="Translation factors"/>
    <property type="match status" value="1"/>
</dbReference>